<gene>
    <name evidence="12" type="ORF">PPYR_10463</name>
</gene>
<keyword evidence="5" id="KW-0479">Metal-binding</keyword>
<dbReference type="GO" id="GO:0004181">
    <property type="term" value="F:metallocarboxypeptidase activity"/>
    <property type="evidence" value="ECO:0007669"/>
    <property type="project" value="InterPro"/>
</dbReference>
<keyword evidence="7" id="KW-0378">Hydrolase</keyword>
<evidence type="ECO:0000313" key="13">
    <source>
        <dbReference type="Proteomes" id="UP000327044"/>
    </source>
</evidence>
<protein>
    <recommendedName>
        <fullName evidence="11">Peptidase M14 domain-containing protein</fullName>
    </recommendedName>
</protein>
<keyword evidence="9" id="KW-0482">Metalloprotease</keyword>
<evidence type="ECO:0000256" key="6">
    <source>
        <dbReference type="ARBA" id="ARBA00022729"/>
    </source>
</evidence>
<feature type="active site" description="Proton donor/acceptor" evidence="10">
    <location>
        <position position="388"/>
    </location>
</feature>
<dbReference type="InterPro" id="IPR057246">
    <property type="entry name" value="CARBOXYPEPT_ZN_1"/>
</dbReference>
<evidence type="ECO:0000256" key="4">
    <source>
        <dbReference type="ARBA" id="ARBA00022670"/>
    </source>
</evidence>
<keyword evidence="13" id="KW-1185">Reference proteome</keyword>
<accession>A0A5N4AGC5</accession>
<dbReference type="FunFam" id="3.40.630.10:FF:000084">
    <property type="entry name" value="Carboxypeptidase B2"/>
    <property type="match status" value="1"/>
</dbReference>
<feature type="domain" description="Peptidase M14" evidence="11">
    <location>
        <begin position="133"/>
        <end position="422"/>
    </location>
</feature>
<sequence length="428" mass="48963">MATLSDFPVQHGIITNGHPVFDRPHRLTGERFAAMQNANILYEVIPFTYEQKKLLEFLETGLEIGIWQIVRKSKRSFHISVPLYFRKEFENAFGALSFNLKLLGREVKASTSNHQKICKSAPALRDAPISFKKYHRYGEIQDYLKYLSLEYPNTVCLQNYGVSYENRPLTLAYVSTGGSKPIILIDAGMHAREWITPAQALYILHALIEKKENKYLIEKVDWIIVPVANPDGYEYSHTVDRFWRKTRSKLKNGARGVDPNRNFDFQWMQDGASRHEVSQTYCGPCPFSEPETKFLSRLIIKNLNQIKLYISFHSFRQCIAYPFGYTHASPHNAYEMHQLAARAEEAIYRVHGNHYDVGSTLQVMRKMSGSSTDWAYGAAGIDLCYTFELPGGGTRGFDLPASAIPTVVTEVFAGIKVFHKYVQLNYTK</sequence>
<evidence type="ECO:0000313" key="12">
    <source>
        <dbReference type="EMBL" id="KAB0796402.1"/>
    </source>
</evidence>
<reference evidence="12 13" key="1">
    <citation type="journal article" date="2018" name="Elife">
        <title>Firefly genomes illuminate parallel origins of bioluminescence in beetles.</title>
        <authorList>
            <person name="Fallon T.R."/>
            <person name="Lower S.E."/>
            <person name="Chang C.H."/>
            <person name="Bessho-Uehara M."/>
            <person name="Martin G.J."/>
            <person name="Bewick A.J."/>
            <person name="Behringer M."/>
            <person name="Debat H.J."/>
            <person name="Wong I."/>
            <person name="Day J.C."/>
            <person name="Suvorov A."/>
            <person name="Silva C.J."/>
            <person name="Stanger-Hall K.F."/>
            <person name="Hall D.W."/>
            <person name="Schmitz R.J."/>
            <person name="Nelson D.R."/>
            <person name="Lewis S.M."/>
            <person name="Shigenobu S."/>
            <person name="Bybee S.M."/>
            <person name="Larracuente A.M."/>
            <person name="Oba Y."/>
            <person name="Weng J.K."/>
        </authorList>
    </citation>
    <scope>NUCLEOTIDE SEQUENCE [LARGE SCALE GENOMIC DNA]</scope>
    <source>
        <strain evidence="12">1611_PpyrPB1</strain>
        <tissue evidence="12">Whole body</tissue>
    </source>
</reference>
<dbReference type="EMBL" id="VVIM01000007">
    <property type="protein sequence ID" value="KAB0796402.1"/>
    <property type="molecule type" value="Genomic_DNA"/>
</dbReference>
<dbReference type="Pfam" id="PF00246">
    <property type="entry name" value="Peptidase_M14"/>
    <property type="match status" value="1"/>
</dbReference>
<evidence type="ECO:0000259" key="11">
    <source>
        <dbReference type="PROSITE" id="PS52035"/>
    </source>
</evidence>
<dbReference type="SUPFAM" id="SSF53187">
    <property type="entry name" value="Zn-dependent exopeptidases"/>
    <property type="match status" value="1"/>
</dbReference>
<dbReference type="SMART" id="SM00631">
    <property type="entry name" value="Zn_pept"/>
    <property type="match status" value="1"/>
</dbReference>
<dbReference type="CDD" id="cd03860">
    <property type="entry name" value="M14_CP_A-B_like"/>
    <property type="match status" value="1"/>
</dbReference>
<dbReference type="Proteomes" id="UP000327044">
    <property type="component" value="Unassembled WGS sequence"/>
</dbReference>
<comment type="similarity">
    <text evidence="2 10">Belongs to the peptidase M14 family.</text>
</comment>
<evidence type="ECO:0000256" key="7">
    <source>
        <dbReference type="ARBA" id="ARBA00022801"/>
    </source>
</evidence>
<dbReference type="PROSITE" id="PS52035">
    <property type="entry name" value="PEPTIDASE_M14"/>
    <property type="match status" value="1"/>
</dbReference>
<dbReference type="GO" id="GO:0005615">
    <property type="term" value="C:extracellular space"/>
    <property type="evidence" value="ECO:0007669"/>
    <property type="project" value="TreeGrafter"/>
</dbReference>
<evidence type="ECO:0000256" key="3">
    <source>
        <dbReference type="ARBA" id="ARBA00022645"/>
    </source>
</evidence>
<dbReference type="PRINTS" id="PR00765">
    <property type="entry name" value="CRBOXYPTASEA"/>
</dbReference>
<keyword evidence="4" id="KW-0645">Protease</keyword>
<evidence type="ECO:0000256" key="1">
    <source>
        <dbReference type="ARBA" id="ARBA00001947"/>
    </source>
</evidence>
<dbReference type="InterPro" id="IPR000834">
    <property type="entry name" value="Peptidase_M14"/>
</dbReference>
<evidence type="ECO:0000256" key="2">
    <source>
        <dbReference type="ARBA" id="ARBA00005988"/>
    </source>
</evidence>
<evidence type="ECO:0000256" key="10">
    <source>
        <dbReference type="PROSITE-ProRule" id="PRU01379"/>
    </source>
</evidence>
<keyword evidence="8" id="KW-0862">Zinc</keyword>
<dbReference type="InParanoid" id="A0A5N4AGC5"/>
<keyword evidence="3" id="KW-0121">Carboxypeptidase</keyword>
<evidence type="ECO:0000256" key="5">
    <source>
        <dbReference type="ARBA" id="ARBA00022723"/>
    </source>
</evidence>
<dbReference type="PROSITE" id="PS00132">
    <property type="entry name" value="CARBOXYPEPT_ZN_1"/>
    <property type="match status" value="1"/>
</dbReference>
<dbReference type="GO" id="GO:0006508">
    <property type="term" value="P:proteolysis"/>
    <property type="evidence" value="ECO:0007669"/>
    <property type="project" value="UniProtKB-KW"/>
</dbReference>
<dbReference type="PANTHER" id="PTHR11705:SF140">
    <property type="entry name" value="FI02848P-RELATED"/>
    <property type="match status" value="1"/>
</dbReference>
<evidence type="ECO:0000256" key="9">
    <source>
        <dbReference type="ARBA" id="ARBA00023049"/>
    </source>
</evidence>
<name>A0A5N4AGC5_PHOPY</name>
<comment type="caution">
    <text evidence="12">The sequence shown here is derived from an EMBL/GenBank/DDBJ whole genome shotgun (WGS) entry which is preliminary data.</text>
</comment>
<dbReference type="GO" id="GO:0008270">
    <property type="term" value="F:zinc ion binding"/>
    <property type="evidence" value="ECO:0007669"/>
    <property type="project" value="InterPro"/>
</dbReference>
<keyword evidence="6" id="KW-0732">Signal</keyword>
<proteinExistence type="inferred from homology"/>
<dbReference type="Gene3D" id="3.40.630.10">
    <property type="entry name" value="Zn peptidases"/>
    <property type="match status" value="1"/>
</dbReference>
<evidence type="ECO:0000256" key="8">
    <source>
        <dbReference type="ARBA" id="ARBA00022833"/>
    </source>
</evidence>
<comment type="cofactor">
    <cofactor evidence="1">
        <name>Zn(2+)</name>
        <dbReference type="ChEBI" id="CHEBI:29105"/>
    </cofactor>
</comment>
<organism evidence="12 13">
    <name type="scientific">Photinus pyralis</name>
    <name type="common">Common eastern firefly</name>
    <name type="synonym">Lampyris pyralis</name>
    <dbReference type="NCBI Taxonomy" id="7054"/>
    <lineage>
        <taxon>Eukaryota</taxon>
        <taxon>Metazoa</taxon>
        <taxon>Ecdysozoa</taxon>
        <taxon>Arthropoda</taxon>
        <taxon>Hexapoda</taxon>
        <taxon>Insecta</taxon>
        <taxon>Pterygota</taxon>
        <taxon>Neoptera</taxon>
        <taxon>Endopterygota</taxon>
        <taxon>Coleoptera</taxon>
        <taxon>Polyphaga</taxon>
        <taxon>Elateriformia</taxon>
        <taxon>Elateroidea</taxon>
        <taxon>Lampyridae</taxon>
        <taxon>Lampyrinae</taxon>
        <taxon>Photinus</taxon>
    </lineage>
</organism>
<dbReference type="AlphaFoldDB" id="A0A5N4AGC5"/>
<dbReference type="PANTHER" id="PTHR11705">
    <property type="entry name" value="PROTEASE FAMILY M14 CARBOXYPEPTIDASE A,B"/>
    <property type="match status" value="1"/>
</dbReference>